<accession>A0A0G4NXL5</accession>
<gene>
    <name evidence="2" type="ORF">PCAMFM013_S002g000680</name>
</gene>
<keyword evidence="3" id="KW-1185">Reference proteome</keyword>
<dbReference type="EMBL" id="HG793135">
    <property type="protein sequence ID" value="CRL18810.1"/>
    <property type="molecule type" value="Genomic_DNA"/>
</dbReference>
<proteinExistence type="predicted"/>
<dbReference type="AlphaFoldDB" id="A0A0G4NXL5"/>
<sequence>MNLEHVGLREHNAPATNIRPHVRYKRPIAEDSKHADPDTQAMNPQETPGCSLMHGKPTAPGPSALSVRWR</sequence>
<feature type="compositionally biased region" description="Basic and acidic residues" evidence="1">
    <location>
        <begin position="1"/>
        <end position="12"/>
    </location>
</feature>
<dbReference type="Proteomes" id="UP000053732">
    <property type="component" value="Unassembled WGS sequence"/>
</dbReference>
<feature type="region of interest" description="Disordered" evidence="1">
    <location>
        <begin position="1"/>
        <end position="20"/>
    </location>
</feature>
<evidence type="ECO:0000256" key="1">
    <source>
        <dbReference type="SAM" id="MobiDB-lite"/>
    </source>
</evidence>
<organism evidence="2 3">
    <name type="scientific">Penicillium camemberti (strain FM 013)</name>
    <dbReference type="NCBI Taxonomy" id="1429867"/>
    <lineage>
        <taxon>Eukaryota</taxon>
        <taxon>Fungi</taxon>
        <taxon>Dikarya</taxon>
        <taxon>Ascomycota</taxon>
        <taxon>Pezizomycotina</taxon>
        <taxon>Eurotiomycetes</taxon>
        <taxon>Eurotiomycetidae</taxon>
        <taxon>Eurotiales</taxon>
        <taxon>Aspergillaceae</taxon>
        <taxon>Penicillium</taxon>
    </lineage>
</organism>
<feature type="region of interest" description="Disordered" evidence="1">
    <location>
        <begin position="29"/>
        <end position="70"/>
    </location>
</feature>
<reference evidence="2 3" key="1">
    <citation type="journal article" date="2014" name="Nat. Commun.">
        <title>Multiple recent horizontal transfers of a large genomic region in cheese making fungi.</title>
        <authorList>
            <person name="Cheeseman K."/>
            <person name="Ropars J."/>
            <person name="Renault P."/>
            <person name="Dupont J."/>
            <person name="Gouzy J."/>
            <person name="Branca A."/>
            <person name="Abraham A.L."/>
            <person name="Ceppi M."/>
            <person name="Conseiller E."/>
            <person name="Debuchy R."/>
            <person name="Malagnac F."/>
            <person name="Goarin A."/>
            <person name="Silar P."/>
            <person name="Lacoste S."/>
            <person name="Sallet E."/>
            <person name="Bensimon A."/>
            <person name="Giraud T."/>
            <person name="Brygoo Y."/>
        </authorList>
    </citation>
    <scope>NUCLEOTIDE SEQUENCE [LARGE SCALE GENOMIC DNA]</scope>
    <source>
        <strain evidence="3">FM 013</strain>
    </source>
</reference>
<protein>
    <submittedName>
        <fullName evidence="2">Str. FM013</fullName>
    </submittedName>
</protein>
<name>A0A0G4NXL5_PENC3</name>
<evidence type="ECO:0000313" key="3">
    <source>
        <dbReference type="Proteomes" id="UP000053732"/>
    </source>
</evidence>
<evidence type="ECO:0000313" key="2">
    <source>
        <dbReference type="EMBL" id="CRL18810.1"/>
    </source>
</evidence>